<protein>
    <submittedName>
        <fullName evidence="1">Uncharacterized protein</fullName>
    </submittedName>
</protein>
<name>U4L9R0_PYROM</name>
<dbReference type="Proteomes" id="UP000018144">
    <property type="component" value="Unassembled WGS sequence"/>
</dbReference>
<reference evidence="1 2" key="1">
    <citation type="journal article" date="2013" name="PLoS Genet.">
        <title>The genome and development-dependent transcriptomes of Pyronema confluens: a window into fungal evolution.</title>
        <authorList>
            <person name="Traeger S."/>
            <person name="Altegoer F."/>
            <person name="Freitag M."/>
            <person name="Gabaldon T."/>
            <person name="Kempken F."/>
            <person name="Kumar A."/>
            <person name="Marcet-Houben M."/>
            <person name="Poggeler S."/>
            <person name="Stajich J.E."/>
            <person name="Nowrousian M."/>
        </authorList>
    </citation>
    <scope>NUCLEOTIDE SEQUENCE [LARGE SCALE GENOMIC DNA]</scope>
    <source>
        <strain evidence="2">CBS 100304</strain>
        <tissue evidence="1">Vegetative mycelium</tissue>
    </source>
</reference>
<sequence length="40" mass="4335">MSVLSAPVMGASIESSGFGIDLVQLLTPRLQNLRRPHQQS</sequence>
<gene>
    <name evidence="1" type="ORF">PCON_06511</name>
</gene>
<evidence type="ECO:0000313" key="2">
    <source>
        <dbReference type="Proteomes" id="UP000018144"/>
    </source>
</evidence>
<dbReference type="EMBL" id="HF935323">
    <property type="protein sequence ID" value="CCX06924.1"/>
    <property type="molecule type" value="Genomic_DNA"/>
</dbReference>
<dbReference type="AlphaFoldDB" id="U4L9R0"/>
<evidence type="ECO:0000313" key="1">
    <source>
        <dbReference type="EMBL" id="CCX06924.1"/>
    </source>
</evidence>
<proteinExistence type="predicted"/>
<accession>U4L9R0</accession>
<keyword evidence="2" id="KW-1185">Reference proteome</keyword>
<organism evidence="1 2">
    <name type="scientific">Pyronema omphalodes (strain CBS 100304)</name>
    <name type="common">Pyronema confluens</name>
    <dbReference type="NCBI Taxonomy" id="1076935"/>
    <lineage>
        <taxon>Eukaryota</taxon>
        <taxon>Fungi</taxon>
        <taxon>Dikarya</taxon>
        <taxon>Ascomycota</taxon>
        <taxon>Pezizomycotina</taxon>
        <taxon>Pezizomycetes</taxon>
        <taxon>Pezizales</taxon>
        <taxon>Pyronemataceae</taxon>
        <taxon>Pyronema</taxon>
    </lineage>
</organism>